<comment type="caution">
    <text evidence="3">The sequence shown here is derived from an EMBL/GenBank/DDBJ whole genome shotgun (WGS) entry which is preliminary data.</text>
</comment>
<sequence>MAFIEGEFQNPKPAKAASYLSRSMTVHHGGGGSLAVKPPIERVVSFKQPFQGSSALDAMVTVAGNSLKGKVKKLCSFFENKKPSRLNSPSPSPSPPPPTAAVKSLNSGCLPGTEDRVVIYFTSLRGIRRTFEDCYTVRMILKSYRVNVDERDISMDSAYKKELQSVIGGEKSVTVPQVFIKGKHIGGAEVIKQMNEVGELVRLLRGLPVRPPGFVCEGCGDARFIPCSNCSGSRKLFDEKDGQLRTCPACNENGLIRCPICCRS</sequence>
<dbReference type="InterPro" id="IPR002109">
    <property type="entry name" value="Glutaredoxin"/>
</dbReference>
<name>A0A9P0Z6Z4_CUSEU</name>
<evidence type="ECO:0000256" key="1">
    <source>
        <dbReference type="SAM" id="MobiDB-lite"/>
    </source>
</evidence>
<protein>
    <recommendedName>
        <fullName evidence="2">Glutaredoxin domain-containing protein</fullName>
    </recommendedName>
</protein>
<dbReference type="AlphaFoldDB" id="A0A9P0Z6Z4"/>
<dbReference type="SUPFAM" id="SSF52833">
    <property type="entry name" value="Thioredoxin-like"/>
    <property type="match status" value="1"/>
</dbReference>
<evidence type="ECO:0000259" key="2">
    <source>
        <dbReference type="Pfam" id="PF00462"/>
    </source>
</evidence>
<feature type="compositionally biased region" description="Pro residues" evidence="1">
    <location>
        <begin position="90"/>
        <end position="99"/>
    </location>
</feature>
<dbReference type="InterPro" id="IPR036249">
    <property type="entry name" value="Thioredoxin-like_sf"/>
</dbReference>
<dbReference type="Pfam" id="PF23733">
    <property type="entry name" value="GRXCR1-2_C"/>
    <property type="match status" value="1"/>
</dbReference>
<gene>
    <name evidence="3" type="ORF">CEURO_LOCUS11734</name>
</gene>
<dbReference type="OrthoDB" id="423313at2759"/>
<organism evidence="3 4">
    <name type="scientific">Cuscuta europaea</name>
    <name type="common">European dodder</name>
    <dbReference type="NCBI Taxonomy" id="41803"/>
    <lineage>
        <taxon>Eukaryota</taxon>
        <taxon>Viridiplantae</taxon>
        <taxon>Streptophyta</taxon>
        <taxon>Embryophyta</taxon>
        <taxon>Tracheophyta</taxon>
        <taxon>Spermatophyta</taxon>
        <taxon>Magnoliopsida</taxon>
        <taxon>eudicotyledons</taxon>
        <taxon>Gunneridae</taxon>
        <taxon>Pentapetalae</taxon>
        <taxon>asterids</taxon>
        <taxon>lamiids</taxon>
        <taxon>Solanales</taxon>
        <taxon>Convolvulaceae</taxon>
        <taxon>Cuscuteae</taxon>
        <taxon>Cuscuta</taxon>
        <taxon>Cuscuta subgen. Cuscuta</taxon>
    </lineage>
</organism>
<reference evidence="3" key="1">
    <citation type="submission" date="2022-07" db="EMBL/GenBank/DDBJ databases">
        <authorList>
            <person name="Macas J."/>
            <person name="Novak P."/>
            <person name="Neumann P."/>
        </authorList>
    </citation>
    <scope>NUCLEOTIDE SEQUENCE</scope>
</reference>
<keyword evidence="4" id="KW-1185">Reference proteome</keyword>
<dbReference type="PROSITE" id="PS51354">
    <property type="entry name" value="GLUTAREDOXIN_2"/>
    <property type="match status" value="1"/>
</dbReference>
<accession>A0A9P0Z6Z4</accession>
<dbReference type="Proteomes" id="UP001152484">
    <property type="component" value="Unassembled WGS sequence"/>
</dbReference>
<feature type="domain" description="Glutaredoxin" evidence="2">
    <location>
        <begin position="118"/>
        <end position="185"/>
    </location>
</feature>
<dbReference type="EMBL" id="CAMAPE010000027">
    <property type="protein sequence ID" value="CAH9091863.1"/>
    <property type="molecule type" value="Genomic_DNA"/>
</dbReference>
<evidence type="ECO:0000313" key="3">
    <source>
        <dbReference type="EMBL" id="CAH9091863.1"/>
    </source>
</evidence>
<dbReference type="PANTHER" id="PTHR45669">
    <property type="entry name" value="GLUTAREDOXIN DOMAIN-CONTAINING CYSTEINE-RICH PROTEIN CG12206-RELATED"/>
    <property type="match status" value="1"/>
</dbReference>
<proteinExistence type="predicted"/>
<dbReference type="PANTHER" id="PTHR45669:SF17">
    <property type="entry name" value="GLUTAREDOXIN DOMAIN-CONTAINING PROTEIN"/>
    <property type="match status" value="1"/>
</dbReference>
<feature type="region of interest" description="Disordered" evidence="1">
    <location>
        <begin position="82"/>
        <end position="104"/>
    </location>
</feature>
<dbReference type="CDD" id="cd03031">
    <property type="entry name" value="GRX_GRX_like"/>
    <property type="match status" value="1"/>
</dbReference>
<dbReference type="Pfam" id="PF00462">
    <property type="entry name" value="Glutaredoxin"/>
    <property type="match status" value="1"/>
</dbReference>
<evidence type="ECO:0000313" key="4">
    <source>
        <dbReference type="Proteomes" id="UP001152484"/>
    </source>
</evidence>
<dbReference type="Gene3D" id="3.40.30.10">
    <property type="entry name" value="Glutaredoxin"/>
    <property type="match status" value="1"/>
</dbReference>